<dbReference type="Gene3D" id="2.60.120.260">
    <property type="entry name" value="Galactose-binding domain-like"/>
    <property type="match status" value="1"/>
</dbReference>
<gene>
    <name evidence="8" type="ORF">B0T15DRAFT_165563</name>
</gene>
<dbReference type="PROSITE" id="PS51469">
    <property type="entry name" value="SUN"/>
    <property type="match status" value="1"/>
</dbReference>
<dbReference type="GeneID" id="87880985"/>
<feature type="compositionally biased region" description="Polar residues" evidence="6">
    <location>
        <begin position="43"/>
        <end position="53"/>
    </location>
</feature>
<protein>
    <recommendedName>
        <fullName evidence="7">SUN domain-containing protein</fullName>
    </recommendedName>
</protein>
<keyword evidence="3" id="KW-1133">Transmembrane helix</keyword>
<dbReference type="EMBL" id="JAUDZG010000003">
    <property type="protein sequence ID" value="KAK3307123.1"/>
    <property type="molecule type" value="Genomic_DNA"/>
</dbReference>
<feature type="compositionally biased region" description="Low complexity" evidence="6">
    <location>
        <begin position="260"/>
        <end position="272"/>
    </location>
</feature>
<dbReference type="InterPro" id="IPR045119">
    <property type="entry name" value="SUN1-5"/>
</dbReference>
<evidence type="ECO:0000259" key="7">
    <source>
        <dbReference type="PROSITE" id="PS51469"/>
    </source>
</evidence>
<evidence type="ECO:0000256" key="3">
    <source>
        <dbReference type="ARBA" id="ARBA00022989"/>
    </source>
</evidence>
<keyword evidence="4" id="KW-0472">Membrane</keyword>
<feature type="compositionally biased region" description="Basic and acidic residues" evidence="6">
    <location>
        <begin position="383"/>
        <end position="402"/>
    </location>
</feature>
<evidence type="ECO:0000256" key="4">
    <source>
        <dbReference type="ARBA" id="ARBA00023136"/>
    </source>
</evidence>
<dbReference type="PANTHER" id="PTHR12911:SF8">
    <property type="entry name" value="KLAROID PROTEIN-RELATED"/>
    <property type="match status" value="1"/>
</dbReference>
<feature type="coiled-coil region" evidence="5">
    <location>
        <begin position="684"/>
        <end position="718"/>
    </location>
</feature>
<proteinExistence type="predicted"/>
<feature type="region of interest" description="Disordered" evidence="6">
    <location>
        <begin position="1"/>
        <end position="100"/>
    </location>
</feature>
<evidence type="ECO:0000256" key="6">
    <source>
        <dbReference type="SAM" id="MobiDB-lite"/>
    </source>
</evidence>
<keyword evidence="5" id="KW-0175">Coiled coil</keyword>
<keyword evidence="9" id="KW-1185">Reference proteome</keyword>
<reference evidence="8" key="1">
    <citation type="journal article" date="2023" name="Mol. Phylogenet. Evol.">
        <title>Genome-scale phylogeny and comparative genomics of the fungal order Sordariales.</title>
        <authorList>
            <person name="Hensen N."/>
            <person name="Bonometti L."/>
            <person name="Westerberg I."/>
            <person name="Brannstrom I.O."/>
            <person name="Guillou S."/>
            <person name="Cros-Aarteil S."/>
            <person name="Calhoun S."/>
            <person name="Haridas S."/>
            <person name="Kuo A."/>
            <person name="Mondo S."/>
            <person name="Pangilinan J."/>
            <person name="Riley R."/>
            <person name="LaButti K."/>
            <person name="Andreopoulos B."/>
            <person name="Lipzen A."/>
            <person name="Chen C."/>
            <person name="Yan M."/>
            <person name="Daum C."/>
            <person name="Ng V."/>
            <person name="Clum A."/>
            <person name="Steindorff A."/>
            <person name="Ohm R.A."/>
            <person name="Martin F."/>
            <person name="Silar P."/>
            <person name="Natvig D.O."/>
            <person name="Lalanne C."/>
            <person name="Gautier V."/>
            <person name="Ament-Velasquez S.L."/>
            <person name="Kruys A."/>
            <person name="Hutchinson M.I."/>
            <person name="Powell A.J."/>
            <person name="Barry K."/>
            <person name="Miller A.N."/>
            <person name="Grigoriev I.V."/>
            <person name="Debuchy R."/>
            <person name="Gladieux P."/>
            <person name="Hiltunen Thoren M."/>
            <person name="Johannesson H."/>
        </authorList>
    </citation>
    <scope>NUCLEOTIDE SEQUENCE</scope>
    <source>
        <strain evidence="8">CBS 333.67</strain>
    </source>
</reference>
<feature type="compositionally biased region" description="Basic and acidic residues" evidence="6">
    <location>
        <begin position="439"/>
        <end position="448"/>
    </location>
</feature>
<evidence type="ECO:0000313" key="8">
    <source>
        <dbReference type="EMBL" id="KAK3307123.1"/>
    </source>
</evidence>
<feature type="compositionally biased region" description="Basic residues" evidence="6">
    <location>
        <begin position="195"/>
        <end position="207"/>
    </location>
</feature>
<feature type="region of interest" description="Disordered" evidence="6">
    <location>
        <begin position="434"/>
        <end position="459"/>
    </location>
</feature>
<dbReference type="Proteomes" id="UP001273166">
    <property type="component" value="Unassembled WGS sequence"/>
</dbReference>
<feature type="compositionally biased region" description="Low complexity" evidence="6">
    <location>
        <begin position="1"/>
        <end position="20"/>
    </location>
</feature>
<evidence type="ECO:0000256" key="2">
    <source>
        <dbReference type="ARBA" id="ARBA00022692"/>
    </source>
</evidence>
<name>A0AAJ0GVW1_9PEZI</name>
<evidence type="ECO:0000256" key="1">
    <source>
        <dbReference type="ARBA" id="ARBA00004370"/>
    </source>
</evidence>
<dbReference type="AlphaFoldDB" id="A0AAJ0GVW1"/>
<feature type="compositionally biased region" description="Basic and acidic residues" evidence="6">
    <location>
        <begin position="216"/>
        <end position="259"/>
    </location>
</feature>
<feature type="compositionally biased region" description="Pro residues" evidence="6">
    <location>
        <begin position="273"/>
        <end position="285"/>
    </location>
</feature>
<reference evidence="8" key="2">
    <citation type="submission" date="2023-06" db="EMBL/GenBank/DDBJ databases">
        <authorList>
            <consortium name="Lawrence Berkeley National Laboratory"/>
            <person name="Mondo S.J."/>
            <person name="Hensen N."/>
            <person name="Bonometti L."/>
            <person name="Westerberg I."/>
            <person name="Brannstrom I.O."/>
            <person name="Guillou S."/>
            <person name="Cros-Aarteil S."/>
            <person name="Calhoun S."/>
            <person name="Haridas S."/>
            <person name="Kuo A."/>
            <person name="Pangilinan J."/>
            <person name="Riley R."/>
            <person name="Labutti K."/>
            <person name="Andreopoulos B."/>
            <person name="Lipzen A."/>
            <person name="Chen C."/>
            <person name="Yanf M."/>
            <person name="Daum C."/>
            <person name="Ng V."/>
            <person name="Clum A."/>
            <person name="Steindorff A."/>
            <person name="Ohm R."/>
            <person name="Martin F."/>
            <person name="Silar P."/>
            <person name="Natvig D."/>
            <person name="Lalanne C."/>
            <person name="Gautier V."/>
            <person name="Ament-Velasquez S.L."/>
            <person name="Kruys A."/>
            <person name="Hutchinson M.I."/>
            <person name="Powell A.J."/>
            <person name="Barry K."/>
            <person name="Miller A.N."/>
            <person name="Grigoriev I.V."/>
            <person name="Debuchy R."/>
            <person name="Gladieux P."/>
            <person name="Thoren M.H."/>
            <person name="Johannesson H."/>
        </authorList>
    </citation>
    <scope>NUCLEOTIDE SEQUENCE</scope>
    <source>
        <strain evidence="8">CBS 333.67</strain>
    </source>
</reference>
<feature type="domain" description="SUN" evidence="7">
    <location>
        <begin position="777"/>
        <end position="977"/>
    </location>
</feature>
<feature type="compositionally biased region" description="Basic residues" evidence="6">
    <location>
        <begin position="125"/>
        <end position="136"/>
    </location>
</feature>
<evidence type="ECO:0000313" key="9">
    <source>
        <dbReference type="Proteomes" id="UP001273166"/>
    </source>
</evidence>
<dbReference type="GO" id="GO:0034993">
    <property type="term" value="C:meiotic nuclear membrane microtubule tethering complex"/>
    <property type="evidence" value="ECO:0007669"/>
    <property type="project" value="TreeGrafter"/>
</dbReference>
<keyword evidence="2" id="KW-0812">Transmembrane</keyword>
<dbReference type="GO" id="GO:0043495">
    <property type="term" value="F:protein-membrane adaptor activity"/>
    <property type="evidence" value="ECO:0007669"/>
    <property type="project" value="TreeGrafter"/>
</dbReference>
<accession>A0AAJ0GVW1</accession>
<dbReference type="InterPro" id="IPR012919">
    <property type="entry name" value="SUN_dom"/>
</dbReference>
<sequence>MADSTTSSQQSVVGSQQTLVAESQERADAVTAMPATRRLRETASPSPSLSRGSTPVRDSVTGRLMPDRGGKVRTPIPAKYSTSYGSPITHLPDRRAVGGGGNVTKAAAEIFTKVKRDKIAAEARRRTKAQARVRRAGSRDATASPPPPTIHPTVEVDNEHEEAAGSGGRDEAVNGMSEGSEYEDENEPPTERASVRRSPRKAGRKRRRDDGDAEALAEKERKEREARLRRERSAEARKRSNQKRAEAQAAAREEAEQERLAQQAQEEAAKAAMPPPPQPPVPRPPSGHTMTPASGLLPNDASIERPGSARSFLEEGTVYQGAAVQTPPRPQSPLRQALRSATAARLAASEPAPAAPASPPSVLKRPPRRPGGTTPRAPIELPPRPDDRDDVTHQPSVDRESPQSDDEEGSQEISPSAQRAMPDFARRLGRHLKPLPGRADAESEKDEVSPTAATDKGRSHWSKAKHAFSLWSFFKIFAAAFLVLHAMRLAHIHARPDLYESPVLTLRWYGWKDWTSNVGQFFPSPLLHPLGVLTDAQYDDLKDYLQRRTSSTEAVVDNLKAVLPKVISVRKDKKGKVVIADEFWDALKDRIQKDNSILSLDGKSHISEKHWKAIEQRLRDAGLLAKPLSASDVERIVEKSAPAAWDKWFQKNERKVAELLRQTQGKAPGKTPTKESDETVISRKEFMRELMDQLAKSKEQTNRDMDSLRVELHGLIHEIKAKAKAGGMNKADIKTLVKEIVDKEVTRRYLDRATKGGTSSIDAALRSRVNHFSPGNAAQIDLSLTSPTYKIDTPPVLSKEWLKAMPKRPQFIPDKSQSLTAWSDPGHCWCAATRGDKNVSYPATLAVRLPNFVIPQYVVLEHIDPGVTNDPLAMPRDVEVWAVFDEHARRERVLDWMAVQFPDDVGHPLLEKGLAKIGKFMYEHRAHDDGVFVHKLADELVDQLRAATDLVMVRAVTNYGADDHTCFYRVRMYGEPVELGDEKESKKW</sequence>
<feature type="compositionally biased region" description="Low complexity" evidence="6">
    <location>
        <begin position="337"/>
        <end position="352"/>
    </location>
</feature>
<comment type="caution">
    <text evidence="8">The sequence shown here is derived from an EMBL/GenBank/DDBJ whole genome shotgun (WGS) entry which is preliminary data.</text>
</comment>
<organism evidence="8 9">
    <name type="scientific">Chaetomium strumarium</name>
    <dbReference type="NCBI Taxonomy" id="1170767"/>
    <lineage>
        <taxon>Eukaryota</taxon>
        <taxon>Fungi</taxon>
        <taxon>Dikarya</taxon>
        <taxon>Ascomycota</taxon>
        <taxon>Pezizomycotina</taxon>
        <taxon>Sordariomycetes</taxon>
        <taxon>Sordariomycetidae</taxon>
        <taxon>Sordariales</taxon>
        <taxon>Chaetomiaceae</taxon>
        <taxon>Chaetomium</taxon>
    </lineage>
</organism>
<dbReference type="PANTHER" id="PTHR12911">
    <property type="entry name" value="SAD1/UNC-84-LIKE PROTEIN-RELATED"/>
    <property type="match status" value="1"/>
</dbReference>
<comment type="subcellular location">
    <subcellularLocation>
        <location evidence="1">Membrane</location>
    </subcellularLocation>
</comment>
<dbReference type="RefSeq" id="XP_062722903.1">
    <property type="nucleotide sequence ID" value="XM_062862156.1"/>
</dbReference>
<evidence type="ECO:0000256" key="5">
    <source>
        <dbReference type="SAM" id="Coils"/>
    </source>
</evidence>
<feature type="region of interest" description="Disordered" evidence="6">
    <location>
        <begin position="120"/>
        <end position="419"/>
    </location>
</feature>